<dbReference type="CDD" id="cd00502">
    <property type="entry name" value="DHQase_I"/>
    <property type="match status" value="1"/>
</dbReference>
<dbReference type="Proteomes" id="UP001415857">
    <property type="component" value="Unassembled WGS sequence"/>
</dbReference>
<sequence length="164" mass="18271">MHSISTMEAATCSVLPAPSSPAGVQIESGKMKRNPTLICVPLVAESVDQMVIDMREAKASGGDLVEIRLDCLKSFNPQQDIETLIKECPLPTLFTYRPKWEGGQYDGDENERLDALRLAMELGADYVDIELQVADEFNNSIRGRKPEKFKLIVSSHNYQKHSVC</sequence>
<dbReference type="GO" id="GO:0009423">
    <property type="term" value="P:chorismate biosynthetic process"/>
    <property type="evidence" value="ECO:0007669"/>
    <property type="project" value="TreeGrafter"/>
</dbReference>
<dbReference type="InterPro" id="IPR013785">
    <property type="entry name" value="Aldolase_TIM"/>
</dbReference>
<dbReference type="SUPFAM" id="SSF51569">
    <property type="entry name" value="Aldolase"/>
    <property type="match status" value="1"/>
</dbReference>
<evidence type="ECO:0000313" key="2">
    <source>
        <dbReference type="Proteomes" id="UP001415857"/>
    </source>
</evidence>
<organism evidence="1 2">
    <name type="scientific">Liquidambar formosana</name>
    <name type="common">Formosan gum</name>
    <dbReference type="NCBI Taxonomy" id="63359"/>
    <lineage>
        <taxon>Eukaryota</taxon>
        <taxon>Viridiplantae</taxon>
        <taxon>Streptophyta</taxon>
        <taxon>Embryophyta</taxon>
        <taxon>Tracheophyta</taxon>
        <taxon>Spermatophyta</taxon>
        <taxon>Magnoliopsida</taxon>
        <taxon>eudicotyledons</taxon>
        <taxon>Gunneridae</taxon>
        <taxon>Pentapetalae</taxon>
        <taxon>Saxifragales</taxon>
        <taxon>Altingiaceae</taxon>
        <taxon>Liquidambar</taxon>
    </lineage>
</organism>
<keyword evidence="2" id="KW-1185">Reference proteome</keyword>
<gene>
    <name evidence="1" type="ORF">L1049_017642</name>
</gene>
<dbReference type="PANTHER" id="PTHR21089">
    <property type="entry name" value="SHIKIMATE DEHYDROGENASE"/>
    <property type="match status" value="1"/>
</dbReference>
<dbReference type="EMBL" id="JBBPBK010000003">
    <property type="protein sequence ID" value="KAK9289168.1"/>
    <property type="molecule type" value="Genomic_DNA"/>
</dbReference>
<proteinExistence type="predicted"/>
<accession>A0AAP0S4M8</accession>
<name>A0AAP0S4M8_LIQFO</name>
<dbReference type="InterPro" id="IPR022893">
    <property type="entry name" value="Shikimate_DH_fam"/>
</dbReference>
<dbReference type="PANTHER" id="PTHR21089:SF1">
    <property type="entry name" value="BIFUNCTIONAL 3-DEHYDROQUINATE DEHYDRATASE_SHIKIMATE DEHYDROGENASE, CHLOROPLASTIC"/>
    <property type="match status" value="1"/>
</dbReference>
<reference evidence="1 2" key="1">
    <citation type="journal article" date="2024" name="Plant J.">
        <title>Genome sequences and population genomics reveal climatic adaptation and genomic divergence between two closely related sweetgum species.</title>
        <authorList>
            <person name="Xu W.Q."/>
            <person name="Ren C.Q."/>
            <person name="Zhang X.Y."/>
            <person name="Comes H.P."/>
            <person name="Liu X.H."/>
            <person name="Li Y.G."/>
            <person name="Kettle C.J."/>
            <person name="Jalonen R."/>
            <person name="Gaisberger H."/>
            <person name="Ma Y.Z."/>
            <person name="Qiu Y.X."/>
        </authorList>
    </citation>
    <scope>NUCLEOTIDE SEQUENCE [LARGE SCALE GENOMIC DNA]</scope>
    <source>
        <strain evidence="1">Hangzhou</strain>
    </source>
</reference>
<dbReference type="GO" id="GO:0004764">
    <property type="term" value="F:shikimate 3-dehydrogenase (NADP+) activity"/>
    <property type="evidence" value="ECO:0007669"/>
    <property type="project" value="InterPro"/>
</dbReference>
<dbReference type="InterPro" id="IPR001381">
    <property type="entry name" value="DHquinase_I"/>
</dbReference>
<protein>
    <submittedName>
        <fullName evidence="1">Uncharacterized protein</fullName>
    </submittedName>
</protein>
<dbReference type="Pfam" id="PF01487">
    <property type="entry name" value="DHquinase_I"/>
    <property type="match status" value="1"/>
</dbReference>
<dbReference type="GO" id="GO:0003855">
    <property type="term" value="F:3-dehydroquinate dehydratase activity"/>
    <property type="evidence" value="ECO:0007669"/>
    <property type="project" value="InterPro"/>
</dbReference>
<dbReference type="Gene3D" id="3.20.20.70">
    <property type="entry name" value="Aldolase class I"/>
    <property type="match status" value="1"/>
</dbReference>
<evidence type="ECO:0000313" key="1">
    <source>
        <dbReference type="EMBL" id="KAK9289168.1"/>
    </source>
</evidence>
<dbReference type="AlphaFoldDB" id="A0AAP0S4M8"/>
<comment type="caution">
    <text evidence="1">The sequence shown here is derived from an EMBL/GenBank/DDBJ whole genome shotgun (WGS) entry which is preliminary data.</text>
</comment>
<dbReference type="GO" id="GO:0019632">
    <property type="term" value="P:shikimate metabolic process"/>
    <property type="evidence" value="ECO:0007669"/>
    <property type="project" value="TreeGrafter"/>
</dbReference>